<keyword evidence="4" id="KW-0378">Hydrolase</keyword>
<feature type="domain" description="FTP" evidence="9">
    <location>
        <begin position="68"/>
        <end position="112"/>
    </location>
</feature>
<evidence type="ECO:0000256" key="7">
    <source>
        <dbReference type="SAM" id="MobiDB-lite"/>
    </source>
</evidence>
<dbReference type="SUPFAM" id="SSF55486">
    <property type="entry name" value="Metalloproteases ('zincins'), catalytic domain"/>
    <property type="match status" value="1"/>
</dbReference>
<evidence type="ECO:0000256" key="3">
    <source>
        <dbReference type="ARBA" id="ARBA00022729"/>
    </source>
</evidence>
<keyword evidence="5" id="KW-0862">Zinc</keyword>
<keyword evidence="3 8" id="KW-0732">Signal</keyword>
<feature type="chain" id="PRO_5047486133" evidence="8">
    <location>
        <begin position="26"/>
        <end position="500"/>
    </location>
</feature>
<dbReference type="PANTHER" id="PTHR33794:SF1">
    <property type="entry name" value="BACILLOLYSIN"/>
    <property type="match status" value="1"/>
</dbReference>
<feature type="region of interest" description="Disordered" evidence="7">
    <location>
        <begin position="405"/>
        <end position="425"/>
    </location>
</feature>
<dbReference type="InterPro" id="IPR001842">
    <property type="entry name" value="Peptidase_M36"/>
</dbReference>
<protein>
    <submittedName>
        <fullName evidence="10">M36 family metallopeptidase</fullName>
    </submittedName>
</protein>
<dbReference type="EMBL" id="JAEQNB010000004">
    <property type="protein sequence ID" value="MBL0387849.1"/>
    <property type="molecule type" value="Genomic_DNA"/>
</dbReference>
<feature type="region of interest" description="Disordered" evidence="7">
    <location>
        <begin position="199"/>
        <end position="226"/>
    </location>
</feature>
<dbReference type="InterPro" id="IPR050728">
    <property type="entry name" value="Zinc_Metalloprotease_M4"/>
</dbReference>
<keyword evidence="6" id="KW-0482">Metalloprotease</keyword>
<feature type="signal peptide" evidence="8">
    <location>
        <begin position="1"/>
        <end position="25"/>
    </location>
</feature>
<dbReference type="Proteomes" id="UP000602284">
    <property type="component" value="Unassembled WGS sequence"/>
</dbReference>
<evidence type="ECO:0000256" key="1">
    <source>
        <dbReference type="ARBA" id="ARBA00022670"/>
    </source>
</evidence>
<dbReference type="RefSeq" id="WP_201636259.1">
    <property type="nucleotide sequence ID" value="NZ_JAEQNB010000004.1"/>
</dbReference>
<accession>A0ABS1JC48</accession>
<sequence length="500" mass="53221">MKRKTMITAIATAVMMTTVVPAAFAQTGTPTVAAPAAKSVDAQAAAGNALKAEAAKYGFKSDLSDLQLVSTTNTLGGTIVRYQQTVNGEELFTHQVAVTLDNAGQALLVTSDYVPNLTVETIKTKKLTENEAEAKALADLNVTGGASAMNSRKFGYVVENGKAVPAFKVVSHNGEAEVESFVHAENGKVLKKRDLHQNVNGTGKVFNPNPVRTQGSATGLTDNSNRDSTALTNQLKAVTLQGLDGSGYLRGSYVYIKSKANTFSSTNAFNFTRSSSSFEDVMAYYHIDTVQRYIQTLGFTNVNNRAITVNTNASTQDNSWYSPSTKDLTFGTGGVDDAEDAGIIAHEYGHSIQDNQVPGFGATEEGGAMGEGFGDFMGATYEDAVAPNTAFKALIGEWDATSYSSSNPPTLRRLDTTKKYPTNMDGEVHDDGEIWSHGEYDMAQAFGRDVATKIILQSHFSLTPNSGFANGVAAIKAADQALYGGSHLTQLNSIWAARGL</sequence>
<evidence type="ECO:0000256" key="2">
    <source>
        <dbReference type="ARBA" id="ARBA00022723"/>
    </source>
</evidence>
<keyword evidence="11" id="KW-1185">Reference proteome</keyword>
<dbReference type="PANTHER" id="PTHR33794">
    <property type="entry name" value="BACILLOLYSIN"/>
    <property type="match status" value="1"/>
</dbReference>
<evidence type="ECO:0000256" key="6">
    <source>
        <dbReference type="ARBA" id="ARBA00023049"/>
    </source>
</evidence>
<organism evidence="10 11">
    <name type="scientific">Tumebacillus amylolyticus</name>
    <dbReference type="NCBI Taxonomy" id="2801339"/>
    <lineage>
        <taxon>Bacteria</taxon>
        <taxon>Bacillati</taxon>
        <taxon>Bacillota</taxon>
        <taxon>Bacilli</taxon>
        <taxon>Bacillales</taxon>
        <taxon>Alicyclobacillaceae</taxon>
        <taxon>Tumebacillus</taxon>
    </lineage>
</organism>
<dbReference type="Pfam" id="PF02128">
    <property type="entry name" value="Peptidase_M36"/>
    <property type="match status" value="1"/>
</dbReference>
<proteinExistence type="predicted"/>
<feature type="compositionally biased region" description="Polar residues" evidence="7">
    <location>
        <begin position="210"/>
        <end position="226"/>
    </location>
</feature>
<name>A0ABS1JC48_9BACL</name>
<dbReference type="Gene3D" id="1.10.390.10">
    <property type="entry name" value="Neutral Protease Domain 2"/>
    <property type="match status" value="1"/>
</dbReference>
<keyword evidence="2" id="KW-0479">Metal-binding</keyword>
<evidence type="ECO:0000256" key="4">
    <source>
        <dbReference type="ARBA" id="ARBA00022801"/>
    </source>
</evidence>
<evidence type="ECO:0000313" key="10">
    <source>
        <dbReference type="EMBL" id="MBL0387849.1"/>
    </source>
</evidence>
<comment type="caution">
    <text evidence="10">The sequence shown here is derived from an EMBL/GenBank/DDBJ whole genome shotgun (WGS) entry which is preliminary data.</text>
</comment>
<evidence type="ECO:0000259" key="9">
    <source>
        <dbReference type="Pfam" id="PF07504"/>
    </source>
</evidence>
<keyword evidence="1" id="KW-0645">Protease</keyword>
<dbReference type="InterPro" id="IPR011096">
    <property type="entry name" value="FTP_domain"/>
</dbReference>
<evidence type="ECO:0000313" key="11">
    <source>
        <dbReference type="Proteomes" id="UP000602284"/>
    </source>
</evidence>
<reference evidence="10 11" key="1">
    <citation type="submission" date="2021-01" db="EMBL/GenBank/DDBJ databases">
        <title>Tumebacillus sp. strain ITR2 16S ribosomal RNA gene Genome sequencing and assembly.</title>
        <authorList>
            <person name="Kang M."/>
        </authorList>
    </citation>
    <scope>NUCLEOTIDE SEQUENCE [LARGE SCALE GENOMIC DNA]</scope>
    <source>
        <strain evidence="10 11">ITR2</strain>
    </source>
</reference>
<dbReference type="InterPro" id="IPR027268">
    <property type="entry name" value="Peptidase_M4/M1_CTD_sf"/>
</dbReference>
<dbReference type="Pfam" id="PF07504">
    <property type="entry name" value="FTP"/>
    <property type="match status" value="1"/>
</dbReference>
<evidence type="ECO:0000256" key="8">
    <source>
        <dbReference type="SAM" id="SignalP"/>
    </source>
</evidence>
<evidence type="ECO:0000256" key="5">
    <source>
        <dbReference type="ARBA" id="ARBA00022833"/>
    </source>
</evidence>
<gene>
    <name evidence="10" type="ORF">JJB07_14505</name>
</gene>